<dbReference type="STRING" id="62708.A0A420I6G4"/>
<feature type="region of interest" description="Disordered" evidence="1">
    <location>
        <begin position="189"/>
        <end position="234"/>
    </location>
</feature>
<dbReference type="PANTHER" id="PTHR28229:SF1">
    <property type="entry name" value="TRANSLOCATION PROTEIN SEC66"/>
    <property type="match status" value="1"/>
</dbReference>
<evidence type="ECO:0000256" key="1">
    <source>
        <dbReference type="SAM" id="MobiDB-lite"/>
    </source>
</evidence>
<feature type="transmembrane region" description="Helical" evidence="2">
    <location>
        <begin position="6"/>
        <end position="26"/>
    </location>
</feature>
<dbReference type="Pfam" id="PF09802">
    <property type="entry name" value="Sec66"/>
    <property type="match status" value="1"/>
</dbReference>
<sequence length="234" mass="26271">MFNVDWLGLSIPFAYIAVLVGSLVTFSSVYRKRKAAAAASLSSLFPDHTQRDIYLSLLHLEPEEENKPTQVPDSLKRAALLRRAVEDIHRVTQIRNSKQACISLLKRGSIGDDLWQTFLCADKEMENELNDVVMEANGLHPNWGQTIFQSANEIAANLAIRDSLDEIQAETISEKKWWDKRREHIQSEFMKELDEKPSTPSRAVNASNDDDTPVSNEGVSASSKGSSKSKKIKK</sequence>
<name>A0A420I6G4_9PEZI</name>
<dbReference type="Proteomes" id="UP000283383">
    <property type="component" value="Unassembled WGS sequence"/>
</dbReference>
<evidence type="ECO:0000313" key="4">
    <source>
        <dbReference type="Proteomes" id="UP000283383"/>
    </source>
</evidence>
<accession>A0A420I6G4</accession>
<dbReference type="GO" id="GO:0031207">
    <property type="term" value="C:Sec62/Sec63 complex"/>
    <property type="evidence" value="ECO:0007669"/>
    <property type="project" value="InterPro"/>
</dbReference>
<keyword evidence="2" id="KW-1133">Transmembrane helix</keyword>
<dbReference type="PANTHER" id="PTHR28229">
    <property type="entry name" value="TRANSLOCATION PROTEIN SEC66"/>
    <property type="match status" value="1"/>
</dbReference>
<keyword evidence="2" id="KW-0472">Membrane</keyword>
<dbReference type="GO" id="GO:0031204">
    <property type="term" value="P:post-translational protein targeting to membrane, translocation"/>
    <property type="evidence" value="ECO:0007669"/>
    <property type="project" value="InterPro"/>
</dbReference>
<protein>
    <submittedName>
        <fullName evidence="3">Translocation protein sec66</fullName>
    </submittedName>
</protein>
<evidence type="ECO:0000256" key="2">
    <source>
        <dbReference type="SAM" id="Phobius"/>
    </source>
</evidence>
<organism evidence="3 4">
    <name type="scientific">Golovinomyces cichoracearum</name>
    <dbReference type="NCBI Taxonomy" id="62708"/>
    <lineage>
        <taxon>Eukaryota</taxon>
        <taxon>Fungi</taxon>
        <taxon>Dikarya</taxon>
        <taxon>Ascomycota</taxon>
        <taxon>Pezizomycotina</taxon>
        <taxon>Leotiomycetes</taxon>
        <taxon>Erysiphales</taxon>
        <taxon>Erysiphaceae</taxon>
        <taxon>Golovinomyces</taxon>
    </lineage>
</organism>
<gene>
    <name evidence="3" type="ORF">GcM3_123008</name>
</gene>
<reference evidence="3 4" key="1">
    <citation type="journal article" date="2018" name="BMC Genomics">
        <title>Comparative genome analyses reveal sequence features reflecting distinct modes of host-adaptation between dicot and monocot powdery mildew.</title>
        <authorList>
            <person name="Wu Y."/>
            <person name="Ma X."/>
            <person name="Pan Z."/>
            <person name="Kale S.D."/>
            <person name="Song Y."/>
            <person name="King H."/>
            <person name="Zhang Q."/>
            <person name="Presley C."/>
            <person name="Deng X."/>
            <person name="Wei C.I."/>
            <person name="Xiao S."/>
        </authorList>
    </citation>
    <scope>NUCLEOTIDE SEQUENCE [LARGE SCALE GENOMIC DNA]</scope>
    <source>
        <strain evidence="3">UMSG3</strain>
    </source>
</reference>
<dbReference type="EMBL" id="MCBQ01012395">
    <property type="protein sequence ID" value="RKF65297.1"/>
    <property type="molecule type" value="Genomic_DNA"/>
</dbReference>
<keyword evidence="2" id="KW-0812">Transmembrane</keyword>
<feature type="compositionally biased region" description="Polar residues" evidence="1">
    <location>
        <begin position="198"/>
        <end position="219"/>
    </location>
</feature>
<proteinExistence type="predicted"/>
<dbReference type="AlphaFoldDB" id="A0A420I6G4"/>
<evidence type="ECO:0000313" key="3">
    <source>
        <dbReference type="EMBL" id="RKF65297.1"/>
    </source>
</evidence>
<keyword evidence="4" id="KW-1185">Reference proteome</keyword>
<dbReference type="InterPro" id="IPR018624">
    <property type="entry name" value="Sec66"/>
</dbReference>
<comment type="caution">
    <text evidence="3">The sequence shown here is derived from an EMBL/GenBank/DDBJ whole genome shotgun (WGS) entry which is preliminary data.</text>
</comment>